<dbReference type="Gene3D" id="1.25.40.180">
    <property type="match status" value="1"/>
</dbReference>
<dbReference type="Pfam" id="PF02847">
    <property type="entry name" value="MA3"/>
    <property type="match status" value="1"/>
</dbReference>
<evidence type="ECO:0000256" key="2">
    <source>
        <dbReference type="ARBA" id="ARBA00006856"/>
    </source>
</evidence>
<dbReference type="SMART" id="SM00543">
    <property type="entry name" value="MIF4G"/>
    <property type="match status" value="1"/>
</dbReference>
<feature type="domain" description="MI" evidence="6">
    <location>
        <begin position="568"/>
        <end position="684"/>
    </location>
</feature>
<dbReference type="Pfam" id="PF02854">
    <property type="entry name" value="MIF4G"/>
    <property type="match status" value="1"/>
</dbReference>
<dbReference type="FunFam" id="1.25.40.180:FF:000043">
    <property type="entry name" value="MIF4G domain-containing protein / MA3 domain-containing protein"/>
    <property type="match status" value="1"/>
</dbReference>
<keyword evidence="8" id="KW-1185">Reference proteome</keyword>
<feature type="region of interest" description="Disordered" evidence="5">
    <location>
        <begin position="1"/>
        <end position="99"/>
    </location>
</feature>
<dbReference type="PANTHER" id="PTHR18034:SF4">
    <property type="entry name" value="NUCLEOLAR MIF4G DOMAIN-CONTAINING PROTEIN 1"/>
    <property type="match status" value="1"/>
</dbReference>
<dbReference type="InterPro" id="IPR003890">
    <property type="entry name" value="MIF4G-like_typ-3"/>
</dbReference>
<sequence length="767" mass="87333">METNSTEKSRKQKRKEARLDKQKNRFLSWIQHQKSAKSKRNPPKSNSEITEESNHPGSEVPERREVRDTDVDSEEDRSIKQPPLPKKLKVQLDSSSVSAQTVALPIAMEKKLKKKKSKTKFEEYIEMDMKKGIASAEEDLELERNLAKKLKVKGGKLRGVDDGINTLFDGVPSIFGSLEDNENPDDEENYKNGKRSKRSSVSKKDKKRKLFAASEQEQDDVVASNTAAEGVEQVETTVAEVGPKEPFVKAPASDEKRKYVPPQLRALVRNESDEYTQFRKSVKGLLNKLSESNLESITKEMSTIFRMVGRSVASQIISEEILGFCSQGPRGNEQFAAVFASFVAGMACSFGMDFSAKLLASLAKSFEDEYQKEDGLSLRNLTLLLSYLCIFGVCASDLIYDFLILLGKRLTEVDVSTILTILQCCGMKLRGDDPAAMKDFILSVQNRVNELKSSSMADGQPKIDNKRMEFMLETICDIKNNKKRSKEDPASQARIKKWLQQLKVEDILLRGLKWSKLLDPHKKGQWWLSGEIVASTDNVEEVASMIDKEVLEAEKFMQLAAAQRMNTVARRAIFSVIMSAEDYIDAFEKLLRLDLPGKQDREIMRVLVDCCLQEKVFNKYYTTLASKLCSHDKNHRFTLQYCLWDHFKELESTELIRSMNLARFVAEMLASFSLSLSVLKAVELSNPNLLTPKRIMHFRMLFEAIFEYSDAMVWNIFTRVALTPELDSLRNDIEFFIKQYMVNTNKTLSTKFKIARKALNNVHGVLM</sequence>
<dbReference type="EMBL" id="JAMYWD010000002">
    <property type="protein sequence ID" value="KAJ4978036.1"/>
    <property type="molecule type" value="Genomic_DNA"/>
</dbReference>
<feature type="compositionally biased region" description="Basic residues" evidence="5">
    <location>
        <begin position="192"/>
        <end position="210"/>
    </location>
</feature>
<evidence type="ECO:0000313" key="8">
    <source>
        <dbReference type="Proteomes" id="UP001141806"/>
    </source>
</evidence>
<evidence type="ECO:0000256" key="1">
    <source>
        <dbReference type="ARBA" id="ARBA00004604"/>
    </source>
</evidence>
<dbReference type="GO" id="GO:0003723">
    <property type="term" value="F:RNA binding"/>
    <property type="evidence" value="ECO:0007669"/>
    <property type="project" value="InterPro"/>
</dbReference>
<dbReference type="OrthoDB" id="10260961at2759"/>
<dbReference type="PROSITE" id="PS51366">
    <property type="entry name" value="MI"/>
    <property type="match status" value="1"/>
</dbReference>
<dbReference type="GO" id="GO:0042274">
    <property type="term" value="P:ribosomal small subunit biogenesis"/>
    <property type="evidence" value="ECO:0007669"/>
    <property type="project" value="TreeGrafter"/>
</dbReference>
<dbReference type="SUPFAM" id="SSF48371">
    <property type="entry name" value="ARM repeat"/>
    <property type="match status" value="1"/>
</dbReference>
<feature type="compositionally biased region" description="Basic and acidic residues" evidence="5">
    <location>
        <begin position="60"/>
        <end position="70"/>
    </location>
</feature>
<comment type="similarity">
    <text evidence="2">Belongs to the CWC22 family.</text>
</comment>
<keyword evidence="4" id="KW-0539">Nucleus</keyword>
<dbReference type="GO" id="GO:0006417">
    <property type="term" value="P:regulation of translation"/>
    <property type="evidence" value="ECO:0007669"/>
    <property type="project" value="UniProtKB-KW"/>
</dbReference>
<comment type="caution">
    <text evidence="7">The sequence shown here is derived from an EMBL/GenBank/DDBJ whole genome shotgun (WGS) entry which is preliminary data.</text>
</comment>
<feature type="compositionally biased region" description="Acidic residues" evidence="5">
    <location>
        <begin position="179"/>
        <end position="188"/>
    </location>
</feature>
<dbReference type="GO" id="GO:0005730">
    <property type="term" value="C:nucleolus"/>
    <property type="evidence" value="ECO:0007669"/>
    <property type="project" value="UniProtKB-SubCell"/>
</dbReference>
<dbReference type="SMART" id="SM00544">
    <property type="entry name" value="MA3"/>
    <property type="match status" value="1"/>
</dbReference>
<proteinExistence type="inferred from homology"/>
<protein>
    <recommendedName>
        <fullName evidence="6">MI domain-containing protein</fullName>
    </recommendedName>
</protein>
<evidence type="ECO:0000313" key="7">
    <source>
        <dbReference type="EMBL" id="KAJ4978036.1"/>
    </source>
</evidence>
<dbReference type="PANTHER" id="PTHR18034">
    <property type="entry name" value="CELL CYCLE CONTROL PROTEIN CWF22-RELATED"/>
    <property type="match status" value="1"/>
</dbReference>
<name>A0A9Q0KXF8_9MAGN</name>
<evidence type="ECO:0000256" key="4">
    <source>
        <dbReference type="ARBA" id="ARBA00023242"/>
    </source>
</evidence>
<organism evidence="7 8">
    <name type="scientific">Protea cynaroides</name>
    <dbReference type="NCBI Taxonomy" id="273540"/>
    <lineage>
        <taxon>Eukaryota</taxon>
        <taxon>Viridiplantae</taxon>
        <taxon>Streptophyta</taxon>
        <taxon>Embryophyta</taxon>
        <taxon>Tracheophyta</taxon>
        <taxon>Spermatophyta</taxon>
        <taxon>Magnoliopsida</taxon>
        <taxon>Proteales</taxon>
        <taxon>Proteaceae</taxon>
        <taxon>Protea</taxon>
    </lineage>
</organism>
<dbReference type="AlphaFoldDB" id="A0A9Q0KXF8"/>
<dbReference type="InterPro" id="IPR050781">
    <property type="entry name" value="CWC22_splicing_factor"/>
</dbReference>
<keyword evidence="3" id="KW-0810">Translation regulation</keyword>
<evidence type="ECO:0000256" key="5">
    <source>
        <dbReference type="SAM" id="MobiDB-lite"/>
    </source>
</evidence>
<evidence type="ECO:0000259" key="6">
    <source>
        <dbReference type="PROSITE" id="PS51366"/>
    </source>
</evidence>
<dbReference type="InterPro" id="IPR016024">
    <property type="entry name" value="ARM-type_fold"/>
</dbReference>
<dbReference type="Proteomes" id="UP001141806">
    <property type="component" value="Unassembled WGS sequence"/>
</dbReference>
<evidence type="ECO:0000256" key="3">
    <source>
        <dbReference type="ARBA" id="ARBA00022845"/>
    </source>
</evidence>
<reference evidence="7" key="1">
    <citation type="journal article" date="2023" name="Plant J.">
        <title>The genome of the king protea, Protea cynaroides.</title>
        <authorList>
            <person name="Chang J."/>
            <person name="Duong T.A."/>
            <person name="Schoeman C."/>
            <person name="Ma X."/>
            <person name="Roodt D."/>
            <person name="Barker N."/>
            <person name="Li Z."/>
            <person name="Van de Peer Y."/>
            <person name="Mizrachi E."/>
        </authorList>
    </citation>
    <scope>NUCLEOTIDE SEQUENCE</scope>
    <source>
        <tissue evidence="7">Young leaves</tissue>
    </source>
</reference>
<dbReference type="InterPro" id="IPR003891">
    <property type="entry name" value="Initiation_fac_eIF4g_MI"/>
</dbReference>
<gene>
    <name evidence="7" type="ORF">NE237_008816</name>
</gene>
<comment type="subcellular location">
    <subcellularLocation>
        <location evidence="1">Nucleus</location>
        <location evidence="1">Nucleolus</location>
    </subcellularLocation>
</comment>
<feature type="region of interest" description="Disordered" evidence="5">
    <location>
        <begin position="174"/>
        <end position="222"/>
    </location>
</feature>
<accession>A0A9Q0KXF8</accession>